<dbReference type="RefSeq" id="XP_022086069.1">
    <property type="nucleotide sequence ID" value="XM_022230377.1"/>
</dbReference>
<dbReference type="FunFam" id="3.90.70.10:FF:000001">
    <property type="entry name" value="Calpain-1 catalytic subunit"/>
    <property type="match status" value="1"/>
</dbReference>
<gene>
    <name evidence="10" type="primary">LOC110976795</name>
</gene>
<keyword evidence="2 6" id="KW-0645">Protease</keyword>
<feature type="active site" evidence="5 6">
    <location>
        <position position="230"/>
    </location>
</feature>
<protein>
    <submittedName>
        <fullName evidence="10">Calpain-B-like isoform X1</fullName>
    </submittedName>
</protein>
<feature type="domain" description="Calpain catalytic" evidence="7">
    <location>
        <begin position="18"/>
        <end position="317"/>
    </location>
</feature>
<feature type="active site" evidence="5 6">
    <location>
        <position position="258"/>
    </location>
</feature>
<dbReference type="InterPro" id="IPR033883">
    <property type="entry name" value="C2_III"/>
</dbReference>
<evidence type="ECO:0000256" key="5">
    <source>
        <dbReference type="PIRSR" id="PIRSR622684-1"/>
    </source>
</evidence>
<dbReference type="InterPro" id="IPR022684">
    <property type="entry name" value="Calpain_cysteine_protease"/>
</dbReference>
<dbReference type="Gene3D" id="1.10.238.10">
    <property type="entry name" value="EF-hand"/>
    <property type="match status" value="1"/>
</dbReference>
<dbReference type="CDD" id="cd00214">
    <property type="entry name" value="Calpain_III"/>
    <property type="match status" value="1"/>
</dbReference>
<dbReference type="Gene3D" id="3.90.70.10">
    <property type="entry name" value="Cysteine proteinases"/>
    <property type="match status" value="1"/>
</dbReference>
<dbReference type="PROSITE" id="PS50222">
    <property type="entry name" value="EF_HAND_2"/>
    <property type="match status" value="1"/>
</dbReference>
<dbReference type="SMART" id="SM00230">
    <property type="entry name" value="CysPc"/>
    <property type="match status" value="1"/>
</dbReference>
<dbReference type="Pfam" id="PF01067">
    <property type="entry name" value="Calpain_III"/>
    <property type="match status" value="1"/>
</dbReference>
<dbReference type="CDD" id="cd16196">
    <property type="entry name" value="EFh_PEF_CalpA_B"/>
    <property type="match status" value="1"/>
</dbReference>
<organism evidence="9 10">
    <name type="scientific">Acanthaster planci</name>
    <name type="common">Crown-of-thorns starfish</name>
    <dbReference type="NCBI Taxonomy" id="133434"/>
    <lineage>
        <taxon>Eukaryota</taxon>
        <taxon>Metazoa</taxon>
        <taxon>Echinodermata</taxon>
        <taxon>Eleutherozoa</taxon>
        <taxon>Asterozoa</taxon>
        <taxon>Asteroidea</taxon>
        <taxon>Valvatacea</taxon>
        <taxon>Valvatida</taxon>
        <taxon>Acanthasteridae</taxon>
        <taxon>Acanthaster</taxon>
    </lineage>
</organism>
<dbReference type="InterPro" id="IPR001300">
    <property type="entry name" value="Peptidase_C2_calpain_cat"/>
</dbReference>
<sequence>MPGLTYKEIRQRYNSSRLFEDNDFPADDKSLFFSMRPPQKFVWKRPHELCQDPKLFVGGASRFDIEQGQLGDCWFLAALASLSLDDYLLKKVCPEDDQDFGRNYCGAFRFYFWQYGKWQEVVVDDRLPTYNGQLVFVHSSEKNEFWSALLEKAYAKLHSSYEALKGGNTLEAMEDFTGGFSESHDLKKAPKNLFKIMFDAYNHDSQMGCSIDANPNEIEAKLDNGLIKGHAYTITDVRRVAIPGYGSTKPVRLIRIRNPWGQKEWNGRWSDNSSEWRSIPDSERRRLGLVTEDDGEFWMEYTDFIREYNRVDICHLDPTKAPGGKRKSKKWVTNEIDGRWQKHTSAGGCRNFPDTFWVNPQIEMKLSEIDDDDDDDDDDDSPAAKQKGCTVMIGLMQKHRRKQMKMGVGNLTIGFAIYEYKDDKVSKLPKDFFLYNASKARSPTFINTREIMGRFKLPPGRYCIVPSTFEPNQDGDFLLRIYSLKDSSSVTLDEKTGIVDIPREISVTQVSSLQSASPPGPEKKSAETIAAEDAMKTKFLDFFKKITGDDMEVDAWELQEILNAALKKDLHRSSELAGSDGFSIDACKSIVAACDEDRSGKLGFEEFMDVWMNIRKWKLVFQKYDQDKSGSFNTMELRDALRSIGYSVSNQTLGALVLRFANKKGLINFDEFISCVIKLKHLIESFQRNSSRGLAQYKLDEFLAVGMYS</sequence>
<dbReference type="GeneID" id="110976795"/>
<evidence type="ECO:0000256" key="4">
    <source>
        <dbReference type="ARBA" id="ARBA00022807"/>
    </source>
</evidence>
<dbReference type="Pfam" id="PF00648">
    <property type="entry name" value="Peptidase_C2"/>
    <property type="match status" value="1"/>
</dbReference>
<evidence type="ECO:0000256" key="1">
    <source>
        <dbReference type="ARBA" id="ARBA00007623"/>
    </source>
</evidence>
<dbReference type="GO" id="GO:0004198">
    <property type="term" value="F:calcium-dependent cysteine-type endopeptidase activity"/>
    <property type="evidence" value="ECO:0007669"/>
    <property type="project" value="InterPro"/>
</dbReference>
<dbReference type="Proteomes" id="UP000694845">
    <property type="component" value="Unplaced"/>
</dbReference>
<dbReference type="PANTHER" id="PTHR10183:SF433">
    <property type="entry name" value="CALPAIN-A-RELATED"/>
    <property type="match status" value="1"/>
</dbReference>
<evidence type="ECO:0000313" key="9">
    <source>
        <dbReference type="Proteomes" id="UP000694845"/>
    </source>
</evidence>
<evidence type="ECO:0000313" key="10">
    <source>
        <dbReference type="RefSeq" id="XP_022086069.1"/>
    </source>
</evidence>
<evidence type="ECO:0000256" key="6">
    <source>
        <dbReference type="PROSITE-ProRule" id="PRU00239"/>
    </source>
</evidence>
<dbReference type="FunFam" id="2.60.120.380:FF:000002">
    <property type="entry name" value="calpain-3 isoform X1"/>
    <property type="match status" value="1"/>
</dbReference>
<feature type="active site" evidence="5 6">
    <location>
        <position position="73"/>
    </location>
</feature>
<dbReference type="AlphaFoldDB" id="A0A8B7XYU3"/>
<proteinExistence type="inferred from homology"/>
<dbReference type="PANTHER" id="PTHR10183">
    <property type="entry name" value="CALPAIN"/>
    <property type="match status" value="1"/>
</dbReference>
<evidence type="ECO:0000259" key="7">
    <source>
        <dbReference type="PROSITE" id="PS50203"/>
    </source>
</evidence>
<name>A0A8B7XYU3_ACAPL</name>
<dbReference type="InterPro" id="IPR038765">
    <property type="entry name" value="Papain-like_cys_pep_sf"/>
</dbReference>
<dbReference type="SUPFAM" id="SSF54001">
    <property type="entry name" value="Cysteine proteinases"/>
    <property type="match status" value="1"/>
</dbReference>
<dbReference type="CDD" id="cd00044">
    <property type="entry name" value="CysPc"/>
    <property type="match status" value="1"/>
</dbReference>
<dbReference type="InterPro" id="IPR022682">
    <property type="entry name" value="Calpain_domain_III"/>
</dbReference>
<keyword evidence="9" id="KW-1185">Reference proteome</keyword>
<dbReference type="InterPro" id="IPR022683">
    <property type="entry name" value="Calpain_III"/>
</dbReference>
<feature type="domain" description="EF-hand" evidence="8">
    <location>
        <begin position="612"/>
        <end position="647"/>
    </location>
</feature>
<evidence type="ECO:0000259" key="8">
    <source>
        <dbReference type="PROSITE" id="PS50222"/>
    </source>
</evidence>
<dbReference type="SUPFAM" id="SSF49758">
    <property type="entry name" value="Calpain large subunit, middle domain (domain III)"/>
    <property type="match status" value="1"/>
</dbReference>
<keyword evidence="4 6" id="KW-0788">Thiol protease</keyword>
<dbReference type="InterPro" id="IPR000169">
    <property type="entry name" value="Pept_cys_AS"/>
</dbReference>
<comment type="similarity">
    <text evidence="1">Belongs to the peptidase C2 family.</text>
</comment>
<dbReference type="KEGG" id="aplc:110976795"/>
<dbReference type="OrthoDB" id="424753at2759"/>
<dbReference type="GO" id="GO:0006508">
    <property type="term" value="P:proteolysis"/>
    <property type="evidence" value="ECO:0007669"/>
    <property type="project" value="UniProtKB-KW"/>
</dbReference>
<dbReference type="GO" id="GO:0005737">
    <property type="term" value="C:cytoplasm"/>
    <property type="evidence" value="ECO:0007669"/>
    <property type="project" value="TreeGrafter"/>
</dbReference>
<evidence type="ECO:0000256" key="2">
    <source>
        <dbReference type="ARBA" id="ARBA00022670"/>
    </source>
</evidence>
<dbReference type="SUPFAM" id="SSF47473">
    <property type="entry name" value="EF-hand"/>
    <property type="match status" value="1"/>
</dbReference>
<dbReference type="Gene3D" id="2.60.120.380">
    <property type="match status" value="1"/>
</dbReference>
<dbReference type="PROSITE" id="PS50203">
    <property type="entry name" value="CALPAIN_CAT"/>
    <property type="match status" value="1"/>
</dbReference>
<keyword evidence="3 6" id="KW-0378">Hydrolase</keyword>
<dbReference type="GO" id="GO:0005509">
    <property type="term" value="F:calcium ion binding"/>
    <property type="evidence" value="ECO:0007669"/>
    <property type="project" value="InterPro"/>
</dbReference>
<evidence type="ECO:0000256" key="3">
    <source>
        <dbReference type="ARBA" id="ARBA00022801"/>
    </source>
</evidence>
<accession>A0A8B7XYU3</accession>
<dbReference type="PROSITE" id="PS00139">
    <property type="entry name" value="THIOL_PROTEASE_CYS"/>
    <property type="match status" value="1"/>
</dbReference>
<dbReference type="InterPro" id="IPR002048">
    <property type="entry name" value="EF_hand_dom"/>
</dbReference>
<dbReference type="InterPro" id="IPR011992">
    <property type="entry name" value="EF-hand-dom_pair"/>
</dbReference>
<reference evidence="10" key="1">
    <citation type="submission" date="2025-08" db="UniProtKB">
        <authorList>
            <consortium name="RefSeq"/>
        </authorList>
    </citation>
    <scope>IDENTIFICATION</scope>
</reference>
<dbReference type="PRINTS" id="PR00704">
    <property type="entry name" value="CALPAIN"/>
</dbReference>
<dbReference type="SMART" id="SM00720">
    <property type="entry name" value="calpain_III"/>
    <property type="match status" value="1"/>
</dbReference>
<dbReference type="SMART" id="SM00054">
    <property type="entry name" value="EFh"/>
    <property type="match status" value="2"/>
</dbReference>
<dbReference type="Pfam" id="PF13833">
    <property type="entry name" value="EF-hand_8"/>
    <property type="match status" value="1"/>
</dbReference>
<dbReference type="InterPro" id="IPR036213">
    <property type="entry name" value="Calpain_III_sf"/>
</dbReference>